<gene>
    <name evidence="1" type="ORF">HAX54_043904</name>
</gene>
<dbReference type="Proteomes" id="UP000823775">
    <property type="component" value="Unassembled WGS sequence"/>
</dbReference>
<evidence type="ECO:0000313" key="2">
    <source>
        <dbReference type="Proteomes" id="UP000823775"/>
    </source>
</evidence>
<accession>A0ABS8W553</accession>
<comment type="caution">
    <text evidence="1">The sequence shown here is derived from an EMBL/GenBank/DDBJ whole genome shotgun (WGS) entry which is preliminary data.</text>
</comment>
<protein>
    <submittedName>
        <fullName evidence="1">Uncharacterized protein</fullName>
    </submittedName>
</protein>
<organism evidence="1 2">
    <name type="scientific">Datura stramonium</name>
    <name type="common">Jimsonweed</name>
    <name type="synonym">Common thornapple</name>
    <dbReference type="NCBI Taxonomy" id="4076"/>
    <lineage>
        <taxon>Eukaryota</taxon>
        <taxon>Viridiplantae</taxon>
        <taxon>Streptophyta</taxon>
        <taxon>Embryophyta</taxon>
        <taxon>Tracheophyta</taxon>
        <taxon>Spermatophyta</taxon>
        <taxon>Magnoliopsida</taxon>
        <taxon>eudicotyledons</taxon>
        <taxon>Gunneridae</taxon>
        <taxon>Pentapetalae</taxon>
        <taxon>asterids</taxon>
        <taxon>lamiids</taxon>
        <taxon>Solanales</taxon>
        <taxon>Solanaceae</taxon>
        <taxon>Solanoideae</taxon>
        <taxon>Datureae</taxon>
        <taxon>Datura</taxon>
    </lineage>
</organism>
<name>A0ABS8W553_DATST</name>
<proteinExistence type="predicted"/>
<dbReference type="EMBL" id="JACEIK010006632">
    <property type="protein sequence ID" value="MCE2055997.1"/>
    <property type="molecule type" value="Genomic_DNA"/>
</dbReference>
<reference evidence="1 2" key="1">
    <citation type="journal article" date="2021" name="BMC Genomics">
        <title>Datura genome reveals duplications of psychoactive alkaloid biosynthetic genes and high mutation rate following tissue culture.</title>
        <authorList>
            <person name="Rajewski A."/>
            <person name="Carter-House D."/>
            <person name="Stajich J."/>
            <person name="Litt A."/>
        </authorList>
    </citation>
    <scope>NUCLEOTIDE SEQUENCE [LARGE SCALE GENOMIC DNA]</scope>
    <source>
        <strain evidence="1">AR-01</strain>
    </source>
</reference>
<keyword evidence="2" id="KW-1185">Reference proteome</keyword>
<sequence>MVHPCKMTDPQWSILLGGKLANFDGKIMAKAIHYKPSMVCSKLATLVFVVHAKLSHPDDARLSKKPRLGLAETFGGL</sequence>
<evidence type="ECO:0000313" key="1">
    <source>
        <dbReference type="EMBL" id="MCE2055997.1"/>
    </source>
</evidence>